<evidence type="ECO:0000256" key="1">
    <source>
        <dbReference type="ARBA" id="ARBA00022723"/>
    </source>
</evidence>
<dbReference type="AlphaFoldDB" id="A0A381ZDW3"/>
<dbReference type="Pfam" id="PF07883">
    <property type="entry name" value="Cupin_2"/>
    <property type="match status" value="1"/>
</dbReference>
<organism evidence="3">
    <name type="scientific">marine metagenome</name>
    <dbReference type="NCBI Taxonomy" id="408172"/>
    <lineage>
        <taxon>unclassified sequences</taxon>
        <taxon>metagenomes</taxon>
        <taxon>ecological metagenomes</taxon>
    </lineage>
</organism>
<evidence type="ECO:0000259" key="2">
    <source>
        <dbReference type="Pfam" id="PF07883"/>
    </source>
</evidence>
<dbReference type="Gene3D" id="2.60.120.10">
    <property type="entry name" value="Jelly Rolls"/>
    <property type="match status" value="1"/>
</dbReference>
<gene>
    <name evidence="3" type="ORF">METZ01_LOCUS139995</name>
</gene>
<dbReference type="EMBL" id="UINC01020848">
    <property type="protein sequence ID" value="SVA87141.1"/>
    <property type="molecule type" value="Genomic_DNA"/>
</dbReference>
<name>A0A381ZDW3_9ZZZZ</name>
<proteinExistence type="predicted"/>
<protein>
    <recommendedName>
        <fullName evidence="2">Cupin type-2 domain-containing protein</fullName>
    </recommendedName>
</protein>
<dbReference type="SUPFAM" id="SSF51182">
    <property type="entry name" value="RmlC-like cupins"/>
    <property type="match status" value="1"/>
</dbReference>
<dbReference type="InterPro" id="IPR011051">
    <property type="entry name" value="RmlC_Cupin_sf"/>
</dbReference>
<keyword evidence="1" id="KW-0479">Metal-binding</keyword>
<feature type="domain" description="Cupin type-2" evidence="2">
    <location>
        <begin position="37"/>
        <end position="90"/>
    </location>
</feature>
<dbReference type="InterPro" id="IPR014710">
    <property type="entry name" value="RmlC-like_jellyroll"/>
</dbReference>
<accession>A0A381ZDW3</accession>
<dbReference type="InterPro" id="IPR051610">
    <property type="entry name" value="GPI/OXD"/>
</dbReference>
<dbReference type="InterPro" id="IPR013096">
    <property type="entry name" value="Cupin_2"/>
</dbReference>
<dbReference type="GO" id="GO:0046872">
    <property type="term" value="F:metal ion binding"/>
    <property type="evidence" value="ECO:0007669"/>
    <property type="project" value="UniProtKB-KW"/>
</dbReference>
<dbReference type="PANTHER" id="PTHR35848:SF6">
    <property type="entry name" value="CUPIN TYPE-2 DOMAIN-CONTAINING PROTEIN"/>
    <property type="match status" value="1"/>
</dbReference>
<dbReference type="PANTHER" id="PTHR35848">
    <property type="entry name" value="OXALATE-BINDING PROTEIN"/>
    <property type="match status" value="1"/>
</dbReference>
<evidence type="ECO:0000313" key="3">
    <source>
        <dbReference type="EMBL" id="SVA87141.1"/>
    </source>
</evidence>
<sequence length="107" mass="12098">MFNVHNIDGEIVKEDDRYIVKDNTSLKNLIVSSTTLFPNKSTSGHKHKGQEEVYIFLTGNGYIYLNEKKMSVQAGDTVLIEDGVFHRVESGASGLYFVCVFDGKRYE</sequence>
<reference evidence="3" key="1">
    <citation type="submission" date="2018-05" db="EMBL/GenBank/DDBJ databases">
        <authorList>
            <person name="Lanie J.A."/>
            <person name="Ng W.-L."/>
            <person name="Kazmierczak K.M."/>
            <person name="Andrzejewski T.M."/>
            <person name="Davidsen T.M."/>
            <person name="Wayne K.J."/>
            <person name="Tettelin H."/>
            <person name="Glass J.I."/>
            <person name="Rusch D."/>
            <person name="Podicherti R."/>
            <person name="Tsui H.-C.T."/>
            <person name="Winkler M.E."/>
        </authorList>
    </citation>
    <scope>NUCLEOTIDE SEQUENCE</scope>
</reference>